<accession>A0A1I8NJ07</accession>
<dbReference type="EnsemblMetazoa" id="MDOA015942-RA">
    <property type="protein sequence ID" value="MDOA015942-PA"/>
    <property type="gene ID" value="MDOA015942"/>
</dbReference>
<feature type="region of interest" description="Disordered" evidence="1">
    <location>
        <begin position="149"/>
        <end position="173"/>
    </location>
</feature>
<dbReference type="VEuPathDB" id="VectorBase:MDOMA2_000726"/>
<dbReference type="RefSeq" id="XP_011292482.2">
    <property type="nucleotide sequence ID" value="XM_011294180.3"/>
</dbReference>
<organism evidence="2">
    <name type="scientific">Musca domestica</name>
    <name type="common">House fly</name>
    <dbReference type="NCBI Taxonomy" id="7370"/>
    <lineage>
        <taxon>Eukaryota</taxon>
        <taxon>Metazoa</taxon>
        <taxon>Ecdysozoa</taxon>
        <taxon>Arthropoda</taxon>
        <taxon>Hexapoda</taxon>
        <taxon>Insecta</taxon>
        <taxon>Pterygota</taxon>
        <taxon>Neoptera</taxon>
        <taxon>Endopterygota</taxon>
        <taxon>Diptera</taxon>
        <taxon>Brachycera</taxon>
        <taxon>Muscomorpha</taxon>
        <taxon>Muscoidea</taxon>
        <taxon>Muscidae</taxon>
        <taxon>Musca</taxon>
    </lineage>
</organism>
<sequence length="207" mass="23070">MNDKCSKNVDTLAPKKTTTLDKKPGNYKWSIIIICRLLQHQFLISSNVFDCIQGAAIICENDSFIKKSNDFGDKFAHNISHIHISVETETNENEVNKFLHKIQCTLEKAKPWMDELQQEAKRLEEAAKLLELGIINSFGAFIDKLTEDEPQKPSHTALNATVAGNGDNSSTTTAGELAITTTTEEISEFLCPEGFIADHNGICERIE</sequence>
<dbReference type="OrthoDB" id="8063088at2759"/>
<gene>
    <name evidence="2" type="primary">105261800</name>
</gene>
<dbReference type="eggNOG" id="ENOG502TCJW">
    <property type="taxonomic scope" value="Eukaryota"/>
</dbReference>
<dbReference type="AlphaFoldDB" id="A0A1I8NJ07"/>
<evidence type="ECO:0000256" key="1">
    <source>
        <dbReference type="SAM" id="MobiDB-lite"/>
    </source>
</evidence>
<name>A0A1I8NJ07_MUSDO</name>
<reference evidence="2" key="1">
    <citation type="submission" date="2020-05" db="UniProtKB">
        <authorList>
            <consortium name="EnsemblMetazoa"/>
        </authorList>
    </citation>
    <scope>IDENTIFICATION</scope>
    <source>
        <strain evidence="2">Aabys</strain>
    </source>
</reference>
<dbReference type="KEGG" id="mde:105261800"/>
<proteinExistence type="predicted"/>
<protein>
    <submittedName>
        <fullName evidence="2">Uncharacterized protein</fullName>
    </submittedName>
</protein>
<dbReference type="VEuPathDB" id="VectorBase:MDOA015942"/>
<evidence type="ECO:0000313" key="2">
    <source>
        <dbReference type="EnsemblMetazoa" id="MDOA015942-PA"/>
    </source>
</evidence>